<sequence>MSELEQLKIENAMLRKQLNEFIYYINHLPAFEYHFDKIKVEKVKGTLQLGELLESDNDKMGIHKIFVKELEIREIEGTGTVGVGITEKKASKSKPDIIPPEAASPTIKKHYEQIKETLDIQVVPLFFQKLAVRENVLELTWENLKRNWEDLHKEYPSFREKVKEKLKKIHSVMKKYVSSNMIIRPDLVKKVNEDIEAQLKAWWLLLGLSNEMIPGFLHRLKREDFQLKKVKLNAEEEILTNIKDAYQLQHLPMSLQVLDDYEVVLDALYTQLLVPINKVDKDQEFIWEIYQGASRAFESEFNVDINLDAENLAFLLSNIMEQTKLIPKYLVLELGVKVIAE</sequence>
<evidence type="ECO:0000313" key="1">
    <source>
        <dbReference type="EMBL" id="QDP39777.1"/>
    </source>
</evidence>
<keyword evidence="2" id="KW-1185">Reference proteome</keyword>
<dbReference type="EMBL" id="CP041666">
    <property type="protein sequence ID" value="QDP39777.1"/>
    <property type="molecule type" value="Genomic_DNA"/>
</dbReference>
<gene>
    <name evidence="1" type="ORF">FN924_06085</name>
</gene>
<protein>
    <submittedName>
        <fullName evidence="1">Uncharacterized protein</fullName>
    </submittedName>
</protein>
<dbReference type="RefSeq" id="WP_143892691.1">
    <property type="nucleotide sequence ID" value="NZ_CP041666.1"/>
</dbReference>
<evidence type="ECO:0000313" key="2">
    <source>
        <dbReference type="Proteomes" id="UP000315215"/>
    </source>
</evidence>
<accession>A0A516KEI9</accession>
<name>A0A516KEI9_9BACI</name>
<dbReference type="Proteomes" id="UP000315215">
    <property type="component" value="Chromosome"/>
</dbReference>
<organism evidence="1 2">
    <name type="scientific">Radiobacillus deserti</name>
    <dbReference type="NCBI Taxonomy" id="2594883"/>
    <lineage>
        <taxon>Bacteria</taxon>
        <taxon>Bacillati</taxon>
        <taxon>Bacillota</taxon>
        <taxon>Bacilli</taxon>
        <taxon>Bacillales</taxon>
        <taxon>Bacillaceae</taxon>
        <taxon>Radiobacillus</taxon>
    </lineage>
</organism>
<proteinExistence type="predicted"/>
<dbReference type="AlphaFoldDB" id="A0A516KEI9"/>
<reference evidence="1 2" key="1">
    <citation type="submission" date="2019-07" db="EMBL/GenBank/DDBJ databases">
        <authorList>
            <person name="Li J."/>
        </authorList>
    </citation>
    <scope>NUCLEOTIDE SEQUENCE [LARGE SCALE GENOMIC DNA]</scope>
    <source>
        <strain evidence="1 2">TKL69</strain>
    </source>
</reference>
<dbReference type="OrthoDB" id="2851454at2"/>
<dbReference type="KEGG" id="aqt:FN924_06085"/>